<evidence type="ECO:0000256" key="1">
    <source>
        <dbReference type="ARBA" id="ARBA00022898"/>
    </source>
</evidence>
<evidence type="ECO:0000256" key="2">
    <source>
        <dbReference type="ARBA" id="ARBA00037999"/>
    </source>
</evidence>
<keyword evidence="4" id="KW-0808">Transferase</keyword>
<dbReference type="InterPro" id="IPR015422">
    <property type="entry name" value="PyrdxlP-dep_Trfase_small"/>
</dbReference>
<keyword evidence="4" id="KW-0032">Aminotransferase</keyword>
<accession>A0A6H9S8D5</accession>
<dbReference type="GO" id="GO:0008483">
    <property type="term" value="F:transaminase activity"/>
    <property type="evidence" value="ECO:0007669"/>
    <property type="project" value="UniProtKB-KW"/>
</dbReference>
<dbReference type="InterPro" id="IPR015421">
    <property type="entry name" value="PyrdxlP-dep_Trfase_major"/>
</dbReference>
<dbReference type="GO" id="GO:0000271">
    <property type="term" value="P:polysaccharide biosynthetic process"/>
    <property type="evidence" value="ECO:0007669"/>
    <property type="project" value="TreeGrafter"/>
</dbReference>
<comment type="caution">
    <text evidence="4">The sequence shown here is derived from an EMBL/GenBank/DDBJ whole genome shotgun (WGS) entry which is preliminary data.</text>
</comment>
<dbReference type="GO" id="GO:0030170">
    <property type="term" value="F:pyridoxal phosphate binding"/>
    <property type="evidence" value="ECO:0007669"/>
    <property type="project" value="TreeGrafter"/>
</dbReference>
<sequence length="383" mass="41394">MISKIFPLYGVVHTPEMDVVALDILRSGRIASGEWVAKFEDALKGVIGLPHVVSTVDMTSALFLALHLADVQPGDEVLTTAFACLSTNSAIAHSKAIPVWVDVSPGNVSMSVADLESKISEKTKAVILYHVAGYPGPAREISELCKKYNLVLIEDCDNALLAAQNGVTVGSYADFAIYSFYPNRQINATEGGALACRNEAMAAKARRLRRFGIDFGTFRAETGEINPLSDIPEIGWGVTMNNLCSGLGYAQFESLNTRRDATIRNAQALSSLISGVQGLTPVPVRESDQPVYWVFLILVEDQARVLSELKKRGVMASSVHQRNDVYSGFEGGAKYLPNTDVLQSSIIGVPCGWWLTEVDMVFIADALKEAVALQAAYAVDSQS</sequence>
<dbReference type="PANTHER" id="PTHR30244">
    <property type="entry name" value="TRANSAMINASE"/>
    <property type="match status" value="1"/>
</dbReference>
<gene>
    <name evidence="4" type="ORF">F7R03_19245</name>
</gene>
<protein>
    <submittedName>
        <fullName evidence="4">Pyridoxal-phosphate-dependent/plp-dependent aminotransferase</fullName>
    </submittedName>
</protein>
<dbReference type="Pfam" id="PF01041">
    <property type="entry name" value="DegT_DnrJ_EryC1"/>
    <property type="match status" value="1"/>
</dbReference>
<dbReference type="AlphaFoldDB" id="A0A6H9S8D5"/>
<evidence type="ECO:0000313" key="5">
    <source>
        <dbReference type="Proteomes" id="UP000423257"/>
    </source>
</evidence>
<evidence type="ECO:0000313" key="4">
    <source>
        <dbReference type="EMBL" id="KAB0565150.1"/>
    </source>
</evidence>
<dbReference type="PIRSF" id="PIRSF000390">
    <property type="entry name" value="PLP_StrS"/>
    <property type="match status" value="1"/>
</dbReference>
<comment type="similarity">
    <text evidence="2 3">Belongs to the DegT/DnrJ/EryC1 family.</text>
</comment>
<keyword evidence="1 3" id="KW-0663">Pyridoxal phosphate</keyword>
<dbReference type="EMBL" id="VZPQ01000012">
    <property type="protein sequence ID" value="KAB0565150.1"/>
    <property type="molecule type" value="Genomic_DNA"/>
</dbReference>
<dbReference type="RefSeq" id="WP_143038180.1">
    <property type="nucleotide sequence ID" value="NZ_FNUA01000002.1"/>
</dbReference>
<reference evidence="4 5" key="1">
    <citation type="submission" date="2019-09" db="EMBL/GenBank/DDBJ databases">
        <title>Draft genome sequences of 48 bacterial type strains from the CCUG.</title>
        <authorList>
            <person name="Tunovic T."/>
            <person name="Pineiro-Iglesias B."/>
            <person name="Unosson C."/>
            <person name="Inganas E."/>
            <person name="Ohlen M."/>
            <person name="Cardew S."/>
            <person name="Jensie-Markopoulos S."/>
            <person name="Salva-Serra F."/>
            <person name="Jaen-Luchoro D."/>
            <person name="Karlsson R."/>
            <person name="Svensson-Stadler L."/>
            <person name="Chun J."/>
            <person name="Moore E."/>
        </authorList>
    </citation>
    <scope>NUCLEOTIDE SEQUENCE [LARGE SCALE GENOMIC DNA]</scope>
    <source>
        <strain evidence="4 5">CCUG 51524</strain>
    </source>
</reference>
<evidence type="ECO:0000256" key="3">
    <source>
        <dbReference type="RuleBase" id="RU004508"/>
    </source>
</evidence>
<name>A0A6H9S8D5_9PSED</name>
<dbReference type="SUPFAM" id="SSF53383">
    <property type="entry name" value="PLP-dependent transferases"/>
    <property type="match status" value="1"/>
</dbReference>
<dbReference type="InterPro" id="IPR000653">
    <property type="entry name" value="DegT/StrS_aminotransferase"/>
</dbReference>
<proteinExistence type="inferred from homology"/>
<dbReference type="InterPro" id="IPR015424">
    <property type="entry name" value="PyrdxlP-dep_Trfase"/>
</dbReference>
<dbReference type="Gene3D" id="3.90.1150.10">
    <property type="entry name" value="Aspartate Aminotransferase, domain 1"/>
    <property type="match status" value="1"/>
</dbReference>
<dbReference type="Gene3D" id="3.40.640.10">
    <property type="entry name" value="Type I PLP-dependent aspartate aminotransferase-like (Major domain)"/>
    <property type="match status" value="1"/>
</dbReference>
<dbReference type="PANTHER" id="PTHR30244:SF34">
    <property type="entry name" value="DTDP-4-AMINO-4,6-DIDEOXYGALACTOSE TRANSAMINASE"/>
    <property type="match status" value="1"/>
</dbReference>
<dbReference type="Proteomes" id="UP000423257">
    <property type="component" value="Unassembled WGS sequence"/>
</dbReference>
<organism evidence="4 5">
    <name type="scientific">Pseudomonas palleroniana</name>
    <dbReference type="NCBI Taxonomy" id="191390"/>
    <lineage>
        <taxon>Bacteria</taxon>
        <taxon>Pseudomonadati</taxon>
        <taxon>Pseudomonadota</taxon>
        <taxon>Gammaproteobacteria</taxon>
        <taxon>Pseudomonadales</taxon>
        <taxon>Pseudomonadaceae</taxon>
        <taxon>Pseudomonas</taxon>
    </lineage>
</organism>